<evidence type="ECO:0000313" key="2">
    <source>
        <dbReference type="EMBL" id="GAK36009.1"/>
    </source>
</evidence>
<dbReference type="EMBL" id="BAJS01000004">
    <property type="protein sequence ID" value="GAK36009.1"/>
    <property type="molecule type" value="Genomic_DNA"/>
</dbReference>
<evidence type="ECO:0000256" key="1">
    <source>
        <dbReference type="SAM" id="SignalP"/>
    </source>
</evidence>
<sequence>MSKLLTISYLLGVFLISVPVFAQDKKDFQRVIGGDVKSSRILACDHPEFSFHLPEMAGNLHFGIENQGKNKWLKDFTQIKTKESKQKIIYKIKDEFIAKAELIIRVTNLSHTDGIILEAEIINLPAETYLTWSFGGCYGVELADKTDSHLKPSYCKDNVFSIEGNAFTCYYGESMKLRVIQGIAPLSSELKLSETYRQGAPALSGRTPLKNGEKLYLCIYKQNKQADYNYYMLRDLFEYEYNK</sequence>
<dbReference type="STRING" id="1121097.GCA_000428125_00074"/>
<dbReference type="InterPro" id="IPR028028">
    <property type="entry name" value="DUF4450"/>
</dbReference>
<reference evidence="2 3" key="1">
    <citation type="journal article" date="2015" name="Microbes Environ.">
        <title>Distribution and evolution of nitrogen fixation genes in the phylum bacteroidetes.</title>
        <authorList>
            <person name="Inoue J."/>
            <person name="Oshima K."/>
            <person name="Suda W."/>
            <person name="Sakamoto M."/>
            <person name="Iino T."/>
            <person name="Noda S."/>
            <person name="Hongoh Y."/>
            <person name="Hattori M."/>
            <person name="Ohkuma M."/>
        </authorList>
    </citation>
    <scope>NUCLEOTIDE SEQUENCE [LARGE SCALE GENOMIC DNA]</scope>
    <source>
        <strain evidence="2 3">JCM 15093</strain>
    </source>
</reference>
<accession>A0A069D739</accession>
<evidence type="ECO:0000313" key="3">
    <source>
        <dbReference type="Proteomes" id="UP000027601"/>
    </source>
</evidence>
<keyword evidence="1" id="KW-0732">Signal</keyword>
<dbReference type="RefSeq" id="WP_024996027.1">
    <property type="nucleotide sequence ID" value="NZ_ATZI01000001.1"/>
</dbReference>
<dbReference type="eggNOG" id="COG3408">
    <property type="taxonomic scope" value="Bacteria"/>
</dbReference>
<proteinExistence type="predicted"/>
<gene>
    <name evidence="2" type="ORF">JCM15093_1143</name>
</gene>
<feature type="chain" id="PRO_5001659972" description="DUF4450 domain-containing protein" evidence="1">
    <location>
        <begin position="23"/>
        <end position="243"/>
    </location>
</feature>
<dbReference type="Proteomes" id="UP000027601">
    <property type="component" value="Unassembled WGS sequence"/>
</dbReference>
<protein>
    <recommendedName>
        <fullName evidence="4">DUF4450 domain-containing protein</fullName>
    </recommendedName>
</protein>
<dbReference type="Pfam" id="PF14614">
    <property type="entry name" value="DUF4450"/>
    <property type="match status" value="1"/>
</dbReference>
<comment type="caution">
    <text evidence="2">The sequence shown here is derived from an EMBL/GenBank/DDBJ whole genome shotgun (WGS) entry which is preliminary data.</text>
</comment>
<dbReference type="CDD" id="cd11747">
    <property type="entry name" value="GH94N_like_1"/>
    <property type="match status" value="1"/>
</dbReference>
<dbReference type="OrthoDB" id="1031902at2"/>
<name>A0A069D739_9BACE</name>
<feature type="signal peptide" evidence="1">
    <location>
        <begin position="1"/>
        <end position="22"/>
    </location>
</feature>
<dbReference type="AlphaFoldDB" id="A0A069D739"/>
<evidence type="ECO:0008006" key="4">
    <source>
        <dbReference type="Google" id="ProtNLM"/>
    </source>
</evidence>
<organism evidence="2 3">
    <name type="scientific">Bacteroides graminisolvens DSM 19988 = JCM 15093</name>
    <dbReference type="NCBI Taxonomy" id="1121097"/>
    <lineage>
        <taxon>Bacteria</taxon>
        <taxon>Pseudomonadati</taxon>
        <taxon>Bacteroidota</taxon>
        <taxon>Bacteroidia</taxon>
        <taxon>Bacteroidales</taxon>
        <taxon>Bacteroidaceae</taxon>
        <taxon>Bacteroides</taxon>
    </lineage>
</organism>
<keyword evidence="3" id="KW-1185">Reference proteome</keyword>